<sequence>MESESKILAETSNIATILYDHFSYYGYTFRPEVIIGRFDKDFLKLILLGFIYLVPLYVLELGPGISGICKGFKDVFGMECYVEHESCDFRAIFCANFLSEDIFGGFHATILEAKSKLMEFLYKLACCAWLSIQYEEISIIPSKDFLGVGNWILTFPNDVYR</sequence>
<keyword evidence="1" id="KW-1133">Transmembrane helix</keyword>
<dbReference type="EMBL" id="JAYMYQ010000001">
    <property type="protein sequence ID" value="KAK7361912.1"/>
    <property type="molecule type" value="Genomic_DNA"/>
</dbReference>
<comment type="caution">
    <text evidence="2">The sequence shown here is derived from an EMBL/GenBank/DDBJ whole genome shotgun (WGS) entry which is preliminary data.</text>
</comment>
<keyword evidence="3" id="KW-1185">Reference proteome</keyword>
<keyword evidence="1" id="KW-0812">Transmembrane</keyword>
<organism evidence="2 3">
    <name type="scientific">Canavalia gladiata</name>
    <name type="common">Sword bean</name>
    <name type="synonym">Dolichos gladiatus</name>
    <dbReference type="NCBI Taxonomy" id="3824"/>
    <lineage>
        <taxon>Eukaryota</taxon>
        <taxon>Viridiplantae</taxon>
        <taxon>Streptophyta</taxon>
        <taxon>Embryophyta</taxon>
        <taxon>Tracheophyta</taxon>
        <taxon>Spermatophyta</taxon>
        <taxon>Magnoliopsida</taxon>
        <taxon>eudicotyledons</taxon>
        <taxon>Gunneridae</taxon>
        <taxon>Pentapetalae</taxon>
        <taxon>rosids</taxon>
        <taxon>fabids</taxon>
        <taxon>Fabales</taxon>
        <taxon>Fabaceae</taxon>
        <taxon>Papilionoideae</taxon>
        <taxon>50 kb inversion clade</taxon>
        <taxon>NPAAA clade</taxon>
        <taxon>indigoferoid/millettioid clade</taxon>
        <taxon>Phaseoleae</taxon>
        <taxon>Canavalia</taxon>
    </lineage>
</organism>
<protein>
    <submittedName>
        <fullName evidence="2">Uncharacterized protein</fullName>
    </submittedName>
</protein>
<feature type="transmembrane region" description="Helical" evidence="1">
    <location>
        <begin position="42"/>
        <end position="59"/>
    </location>
</feature>
<gene>
    <name evidence="2" type="ORF">VNO77_04004</name>
</gene>
<evidence type="ECO:0000256" key="1">
    <source>
        <dbReference type="SAM" id="Phobius"/>
    </source>
</evidence>
<reference evidence="2 3" key="1">
    <citation type="submission" date="2024-01" db="EMBL/GenBank/DDBJ databases">
        <title>The genomes of 5 underutilized Papilionoideae crops provide insights into root nodulation and disease resistanc.</title>
        <authorList>
            <person name="Jiang F."/>
        </authorList>
    </citation>
    <scope>NUCLEOTIDE SEQUENCE [LARGE SCALE GENOMIC DNA]</scope>
    <source>
        <strain evidence="2">LVBAO_FW01</strain>
        <tissue evidence="2">Leaves</tissue>
    </source>
</reference>
<keyword evidence="1" id="KW-0472">Membrane</keyword>
<dbReference type="Proteomes" id="UP001367508">
    <property type="component" value="Unassembled WGS sequence"/>
</dbReference>
<accession>A0AAN9N0Y0</accession>
<evidence type="ECO:0000313" key="3">
    <source>
        <dbReference type="Proteomes" id="UP001367508"/>
    </source>
</evidence>
<evidence type="ECO:0000313" key="2">
    <source>
        <dbReference type="EMBL" id="KAK7361912.1"/>
    </source>
</evidence>
<dbReference type="AlphaFoldDB" id="A0AAN9N0Y0"/>
<proteinExistence type="predicted"/>
<name>A0AAN9N0Y0_CANGL</name>